<dbReference type="EMBL" id="CDMC01000003">
    <property type="protein sequence ID" value="CEL02892.1"/>
    <property type="molecule type" value="Genomic_DNA"/>
</dbReference>
<keyword evidence="2" id="KW-1185">Reference proteome</keyword>
<dbReference type="OrthoDB" id="2831684at2759"/>
<gene>
    <name evidence="1" type="ORF">ASPCAL04055</name>
</gene>
<evidence type="ECO:0000313" key="2">
    <source>
        <dbReference type="Proteomes" id="UP000054771"/>
    </source>
</evidence>
<accession>A0A0U5C4K2</accession>
<sequence>MYYCAFAYTRNHSVIPAPPEGKTDFNAAATVTAIGPSPAMLVQGVVDHDYIESACDGATDATIEDNLLTHHHVTSLMYCHDYLGNYTGAAYVLGETNSVSYQGLAMCRTSMPRPCGLWTSRSMPPV</sequence>
<evidence type="ECO:0000313" key="1">
    <source>
        <dbReference type="EMBL" id="CEL02892.1"/>
    </source>
</evidence>
<name>A0A0U5C4K2_ASPCI</name>
<dbReference type="AlphaFoldDB" id="A0A0U5C4K2"/>
<organism evidence="1 2">
    <name type="scientific">Aspergillus calidoustus</name>
    <dbReference type="NCBI Taxonomy" id="454130"/>
    <lineage>
        <taxon>Eukaryota</taxon>
        <taxon>Fungi</taxon>
        <taxon>Dikarya</taxon>
        <taxon>Ascomycota</taxon>
        <taxon>Pezizomycotina</taxon>
        <taxon>Eurotiomycetes</taxon>
        <taxon>Eurotiomycetidae</taxon>
        <taxon>Eurotiales</taxon>
        <taxon>Aspergillaceae</taxon>
        <taxon>Aspergillus</taxon>
        <taxon>Aspergillus subgen. Nidulantes</taxon>
    </lineage>
</organism>
<proteinExistence type="predicted"/>
<reference evidence="2" key="1">
    <citation type="journal article" date="2016" name="Genome Announc.">
        <title>Draft genome sequences of fungus Aspergillus calidoustus.</title>
        <authorList>
            <person name="Horn F."/>
            <person name="Linde J."/>
            <person name="Mattern D.J."/>
            <person name="Walther G."/>
            <person name="Guthke R."/>
            <person name="Scherlach K."/>
            <person name="Martin K."/>
            <person name="Brakhage A.A."/>
            <person name="Petzke L."/>
            <person name="Valiante V."/>
        </authorList>
    </citation>
    <scope>NUCLEOTIDE SEQUENCE [LARGE SCALE GENOMIC DNA]</scope>
    <source>
        <strain evidence="2">SF006504</strain>
    </source>
</reference>
<dbReference type="Proteomes" id="UP000054771">
    <property type="component" value="Unassembled WGS sequence"/>
</dbReference>
<protein>
    <submittedName>
        <fullName evidence="1">Uncharacterized protein</fullName>
    </submittedName>
</protein>